<dbReference type="STRING" id="642780.SAMN04488570_3468"/>
<dbReference type="PROSITE" id="PS50850">
    <property type="entry name" value="MFS"/>
    <property type="match status" value="1"/>
</dbReference>
<feature type="transmembrane region" description="Helical" evidence="8">
    <location>
        <begin position="236"/>
        <end position="259"/>
    </location>
</feature>
<dbReference type="SUPFAM" id="SSF103473">
    <property type="entry name" value="MFS general substrate transporter"/>
    <property type="match status" value="1"/>
</dbReference>
<dbReference type="Gene3D" id="1.20.1250.20">
    <property type="entry name" value="MFS general substrate transporter like domains"/>
    <property type="match status" value="1"/>
</dbReference>
<keyword evidence="5 8" id="KW-0812">Transmembrane</keyword>
<keyword evidence="11" id="KW-1185">Reference proteome</keyword>
<comment type="subcellular location">
    <subcellularLocation>
        <location evidence="1">Cell membrane</location>
        <topology evidence="1">Multi-pass membrane protein</topology>
    </subcellularLocation>
</comment>
<feature type="transmembrane region" description="Helical" evidence="8">
    <location>
        <begin position="315"/>
        <end position="333"/>
    </location>
</feature>
<dbReference type="AlphaFoldDB" id="A0A1H1XF51"/>
<feature type="transmembrane region" description="Helical" evidence="8">
    <location>
        <begin position="59"/>
        <end position="78"/>
    </location>
</feature>
<dbReference type="RefSeq" id="WP_091732284.1">
    <property type="nucleotide sequence ID" value="NZ_LT629757.1"/>
</dbReference>
<gene>
    <name evidence="10" type="ORF">SAMN04488570_3468</name>
</gene>
<dbReference type="OrthoDB" id="9812221at2"/>
<protein>
    <submittedName>
        <fullName evidence="10">Drug resistance transporter, EmrB/QacA subfamily</fullName>
    </submittedName>
</protein>
<accession>A0A1H1XF51</accession>
<keyword evidence="6 8" id="KW-1133">Transmembrane helix</keyword>
<evidence type="ECO:0000256" key="1">
    <source>
        <dbReference type="ARBA" id="ARBA00004651"/>
    </source>
</evidence>
<keyword evidence="4" id="KW-1003">Cell membrane</keyword>
<feature type="transmembrane region" description="Helical" evidence="8">
    <location>
        <begin position="175"/>
        <end position="195"/>
    </location>
</feature>
<dbReference type="PRINTS" id="PR01036">
    <property type="entry name" value="TCRTETB"/>
</dbReference>
<keyword evidence="7 8" id="KW-0472">Membrane</keyword>
<dbReference type="CDD" id="cd17502">
    <property type="entry name" value="MFS_Azr1_MDR_like"/>
    <property type="match status" value="1"/>
</dbReference>
<dbReference type="InterPro" id="IPR011701">
    <property type="entry name" value="MFS"/>
</dbReference>
<reference evidence="11" key="1">
    <citation type="submission" date="2016-10" db="EMBL/GenBank/DDBJ databases">
        <authorList>
            <person name="Varghese N."/>
            <person name="Submissions S."/>
        </authorList>
    </citation>
    <scope>NUCLEOTIDE SEQUENCE [LARGE SCALE GENOMIC DNA]</scope>
    <source>
        <strain evidence="11">DSM 22127</strain>
    </source>
</reference>
<feature type="transmembrane region" description="Helical" evidence="8">
    <location>
        <begin position="280"/>
        <end position="303"/>
    </location>
</feature>
<dbReference type="Proteomes" id="UP000198859">
    <property type="component" value="Chromosome I"/>
</dbReference>
<proteinExistence type="inferred from homology"/>
<feature type="transmembrane region" description="Helical" evidence="8">
    <location>
        <begin position="115"/>
        <end position="136"/>
    </location>
</feature>
<evidence type="ECO:0000256" key="3">
    <source>
        <dbReference type="ARBA" id="ARBA00022448"/>
    </source>
</evidence>
<dbReference type="GO" id="GO:0005886">
    <property type="term" value="C:plasma membrane"/>
    <property type="evidence" value="ECO:0007669"/>
    <property type="project" value="UniProtKB-SubCell"/>
</dbReference>
<evidence type="ECO:0000256" key="7">
    <source>
        <dbReference type="ARBA" id="ARBA00023136"/>
    </source>
</evidence>
<evidence type="ECO:0000256" key="4">
    <source>
        <dbReference type="ARBA" id="ARBA00022475"/>
    </source>
</evidence>
<evidence type="ECO:0000256" key="2">
    <source>
        <dbReference type="ARBA" id="ARBA00007520"/>
    </source>
</evidence>
<dbReference type="FunFam" id="1.20.1720.10:FF:000004">
    <property type="entry name" value="EmrB/QacA family drug resistance transporter"/>
    <property type="match status" value="1"/>
</dbReference>
<evidence type="ECO:0000256" key="5">
    <source>
        <dbReference type="ARBA" id="ARBA00022692"/>
    </source>
</evidence>
<feature type="domain" description="Major facilitator superfamily (MFS) profile" evidence="9">
    <location>
        <begin position="24"/>
        <end position="501"/>
    </location>
</feature>
<evidence type="ECO:0000259" key="9">
    <source>
        <dbReference type="PROSITE" id="PS50850"/>
    </source>
</evidence>
<sequence length="522" mass="54266">MTDTATRPAVAPTTDYSHKEIVEVLIGLLSALFVAILSTTIVSTALPTIIADLDGTQTQYTWVVTASLLAMTVTSPIWAKFSDLYNKKLLVQLAIGIFVVGSLAAGAVQNVPELLAARAVQGLGMGGLIALTQSIIASIIPPRQRGRYSGYMAGVMAVATVSGPLLGGLIVDSLGWRWCFWVAVPFAVAGLAMLQKFLQVETIRREVRIDVLGALFITVAAALPLVWVSFAGTSFAWWSSATACFLVGTLVALVGAVVVERRHSDPLVPPRIIADKMTMLSIAGSLAVGVAQFGASVFLSQYFQVARGHTPTEAGLLMLPLIVGNLFGATGSGQYITRTGRWKGVMVLGGVLLSGGLLLMGTVTHTSPLWHLSAYMVVMGLGTGALMQNLVLVVQNTVDVTDVGAASGVVTFFRSLGGTIGVAALGAVLASSVSDRIATALGTSGGTGSTGSTLDLSGLPAPVVETIRAAYADSTAEVFMIAGLVALVTLVAVVLMPVSELRTTIRKTEPQEADRPVEDALV</sequence>
<feature type="transmembrane region" description="Helical" evidence="8">
    <location>
        <begin position="90"/>
        <end position="109"/>
    </location>
</feature>
<name>A0A1H1XF51_9ACTN</name>
<dbReference type="InterPro" id="IPR020846">
    <property type="entry name" value="MFS_dom"/>
</dbReference>
<feature type="transmembrane region" description="Helical" evidence="8">
    <location>
        <begin position="478"/>
        <end position="498"/>
    </location>
</feature>
<dbReference type="PANTHER" id="PTHR23501">
    <property type="entry name" value="MAJOR FACILITATOR SUPERFAMILY"/>
    <property type="match status" value="1"/>
</dbReference>
<comment type="similarity">
    <text evidence="2">Belongs to the major facilitator superfamily. TCR/Tet family.</text>
</comment>
<keyword evidence="3" id="KW-0813">Transport</keyword>
<evidence type="ECO:0000313" key="11">
    <source>
        <dbReference type="Proteomes" id="UP000198859"/>
    </source>
</evidence>
<dbReference type="Gene3D" id="1.20.1720.10">
    <property type="entry name" value="Multidrug resistance protein D"/>
    <property type="match status" value="1"/>
</dbReference>
<dbReference type="Pfam" id="PF07690">
    <property type="entry name" value="MFS_1"/>
    <property type="match status" value="1"/>
</dbReference>
<feature type="transmembrane region" description="Helical" evidence="8">
    <location>
        <begin position="21"/>
        <end position="47"/>
    </location>
</feature>
<feature type="transmembrane region" description="Helical" evidence="8">
    <location>
        <begin position="406"/>
        <end position="430"/>
    </location>
</feature>
<evidence type="ECO:0000313" key="10">
    <source>
        <dbReference type="EMBL" id="SDT07897.1"/>
    </source>
</evidence>
<organism evidence="10 11">
    <name type="scientific">Nocardioides scoriae</name>
    <dbReference type="NCBI Taxonomy" id="642780"/>
    <lineage>
        <taxon>Bacteria</taxon>
        <taxon>Bacillati</taxon>
        <taxon>Actinomycetota</taxon>
        <taxon>Actinomycetes</taxon>
        <taxon>Propionibacteriales</taxon>
        <taxon>Nocardioidaceae</taxon>
        <taxon>Nocardioides</taxon>
    </lineage>
</organism>
<feature type="transmembrane region" description="Helical" evidence="8">
    <location>
        <begin position="345"/>
        <end position="363"/>
    </location>
</feature>
<dbReference type="PANTHER" id="PTHR23501:SF197">
    <property type="entry name" value="COMD"/>
    <property type="match status" value="1"/>
</dbReference>
<feature type="transmembrane region" description="Helical" evidence="8">
    <location>
        <begin position="369"/>
        <end position="394"/>
    </location>
</feature>
<evidence type="ECO:0000256" key="6">
    <source>
        <dbReference type="ARBA" id="ARBA00022989"/>
    </source>
</evidence>
<dbReference type="GO" id="GO:0022857">
    <property type="term" value="F:transmembrane transporter activity"/>
    <property type="evidence" value="ECO:0007669"/>
    <property type="project" value="InterPro"/>
</dbReference>
<feature type="transmembrane region" description="Helical" evidence="8">
    <location>
        <begin position="148"/>
        <end position="169"/>
    </location>
</feature>
<dbReference type="InterPro" id="IPR036259">
    <property type="entry name" value="MFS_trans_sf"/>
</dbReference>
<dbReference type="EMBL" id="LT629757">
    <property type="protein sequence ID" value="SDT07897.1"/>
    <property type="molecule type" value="Genomic_DNA"/>
</dbReference>
<evidence type="ECO:0000256" key="8">
    <source>
        <dbReference type="SAM" id="Phobius"/>
    </source>
</evidence>
<feature type="transmembrane region" description="Helical" evidence="8">
    <location>
        <begin position="207"/>
        <end position="230"/>
    </location>
</feature>